<evidence type="ECO:0000256" key="1">
    <source>
        <dbReference type="ARBA" id="ARBA00001933"/>
    </source>
</evidence>
<reference evidence="6 7" key="1">
    <citation type="submission" date="2018-06" db="EMBL/GenBank/DDBJ databases">
        <title>Halonotius sp. F13-13 a new haloarchaeeon isolated from a solar saltern from Isla Cristina, Huelva, Spain.</title>
        <authorList>
            <person name="Duran-Viseras A."/>
            <person name="Sanchez-Porro C."/>
            <person name="Ventosa A."/>
        </authorList>
    </citation>
    <scope>NUCLEOTIDE SEQUENCE [LARGE SCALE GENOMIC DNA]</scope>
    <source>
        <strain evidence="6 7">F13-13</strain>
    </source>
</reference>
<dbReference type="InterPro" id="IPR015424">
    <property type="entry name" value="PyrdxlP-dep_Trfase"/>
</dbReference>
<evidence type="ECO:0000256" key="5">
    <source>
        <dbReference type="SAM" id="MobiDB-lite"/>
    </source>
</evidence>
<dbReference type="Proteomes" id="UP000276588">
    <property type="component" value="Unassembled WGS sequence"/>
</dbReference>
<evidence type="ECO:0000313" key="6">
    <source>
        <dbReference type="EMBL" id="RJX42302.1"/>
    </source>
</evidence>
<dbReference type="GO" id="GO:0004124">
    <property type="term" value="F:cysteine synthase activity"/>
    <property type="evidence" value="ECO:0007669"/>
    <property type="project" value="TreeGrafter"/>
</dbReference>
<evidence type="ECO:0000313" key="7">
    <source>
        <dbReference type="Proteomes" id="UP000276588"/>
    </source>
</evidence>
<evidence type="ECO:0000256" key="3">
    <source>
        <dbReference type="ARBA" id="ARBA00022679"/>
    </source>
</evidence>
<keyword evidence="4" id="KW-0663">Pyridoxal phosphate</keyword>
<dbReference type="NCBIfam" id="TIGR01326">
    <property type="entry name" value="OAH_OAS_sulfhy"/>
    <property type="match status" value="1"/>
</dbReference>
<dbReference type="CDD" id="cd00614">
    <property type="entry name" value="CGS_like"/>
    <property type="match status" value="1"/>
</dbReference>
<dbReference type="InterPro" id="IPR015422">
    <property type="entry name" value="PyrdxlP-dep_Trfase_small"/>
</dbReference>
<dbReference type="GO" id="GO:0006535">
    <property type="term" value="P:cysteine biosynthetic process from serine"/>
    <property type="evidence" value="ECO:0007669"/>
    <property type="project" value="TreeGrafter"/>
</dbReference>
<dbReference type="PANTHER" id="PTHR43797">
    <property type="entry name" value="HOMOCYSTEINE/CYSTEINE SYNTHASE"/>
    <property type="match status" value="1"/>
</dbReference>
<dbReference type="GO" id="GO:0016787">
    <property type="term" value="F:hydrolase activity"/>
    <property type="evidence" value="ECO:0007669"/>
    <property type="project" value="UniProtKB-KW"/>
</dbReference>
<dbReference type="EMBL" id="QKNY01000018">
    <property type="protein sequence ID" value="RJX42302.1"/>
    <property type="molecule type" value="Genomic_DNA"/>
</dbReference>
<protein>
    <submittedName>
        <fullName evidence="6">O-acetyl-L-homoserine sulfhydrolase</fullName>
    </submittedName>
</protein>
<evidence type="ECO:0000256" key="4">
    <source>
        <dbReference type="ARBA" id="ARBA00022898"/>
    </source>
</evidence>
<dbReference type="OrthoDB" id="43458at2157"/>
<dbReference type="SUPFAM" id="SSF53383">
    <property type="entry name" value="PLP-dependent transferases"/>
    <property type="match status" value="1"/>
</dbReference>
<dbReference type="InterPro" id="IPR015421">
    <property type="entry name" value="PyrdxlP-dep_Trfase_major"/>
</dbReference>
<dbReference type="GO" id="GO:0030170">
    <property type="term" value="F:pyridoxal phosphate binding"/>
    <property type="evidence" value="ECO:0007669"/>
    <property type="project" value="InterPro"/>
</dbReference>
<evidence type="ECO:0000256" key="2">
    <source>
        <dbReference type="ARBA" id="ARBA00009077"/>
    </source>
</evidence>
<keyword evidence="7" id="KW-1185">Reference proteome</keyword>
<dbReference type="RefSeq" id="WP_120103611.1">
    <property type="nucleotide sequence ID" value="NZ_QKNY01000018.1"/>
</dbReference>
<dbReference type="Gene3D" id="3.90.1150.10">
    <property type="entry name" value="Aspartate Aminotransferase, domain 1"/>
    <property type="match status" value="1"/>
</dbReference>
<dbReference type="PIRSF" id="PIRSF001434">
    <property type="entry name" value="CGS"/>
    <property type="match status" value="1"/>
</dbReference>
<name>A0A3A6PPD9_9EURY</name>
<accession>A0A3A6PPD9</accession>
<dbReference type="GO" id="GO:0071269">
    <property type="term" value="P:L-homocysteine biosynthetic process"/>
    <property type="evidence" value="ECO:0007669"/>
    <property type="project" value="TreeGrafter"/>
</dbReference>
<dbReference type="GO" id="GO:0019346">
    <property type="term" value="P:transsulfuration"/>
    <property type="evidence" value="ECO:0007669"/>
    <property type="project" value="InterPro"/>
</dbReference>
<comment type="cofactor">
    <cofactor evidence="1">
        <name>pyridoxal 5'-phosphate</name>
        <dbReference type="ChEBI" id="CHEBI:597326"/>
    </cofactor>
</comment>
<dbReference type="GO" id="GO:0005737">
    <property type="term" value="C:cytoplasm"/>
    <property type="evidence" value="ECO:0007669"/>
    <property type="project" value="TreeGrafter"/>
</dbReference>
<keyword evidence="6" id="KW-0378">Hydrolase</keyword>
<dbReference type="InterPro" id="IPR000277">
    <property type="entry name" value="Cys/Met-Metab_PyrdxlP-dep_enz"/>
</dbReference>
<dbReference type="GO" id="GO:0003961">
    <property type="term" value="F:O-acetylhomoserine aminocarboxypropyltransferase activity"/>
    <property type="evidence" value="ECO:0007669"/>
    <property type="project" value="TreeGrafter"/>
</dbReference>
<feature type="region of interest" description="Disordered" evidence="5">
    <location>
        <begin position="1"/>
        <end position="29"/>
    </location>
</feature>
<gene>
    <name evidence="6" type="ORF">DM826_11720</name>
</gene>
<comment type="caution">
    <text evidence="6">The sequence shown here is derived from an EMBL/GenBank/DDBJ whole genome shotgun (WGS) entry which is preliminary data.</text>
</comment>
<dbReference type="FunFam" id="3.40.640.10:FF:000035">
    <property type="entry name" value="O-succinylhomoserine sulfhydrylase"/>
    <property type="match status" value="1"/>
</dbReference>
<dbReference type="AlphaFoldDB" id="A0A3A6PPD9"/>
<proteinExistence type="inferred from homology"/>
<dbReference type="InterPro" id="IPR006235">
    <property type="entry name" value="OAc-hSer/O-AcSer_sulfhydrylase"/>
</dbReference>
<organism evidence="6 7">
    <name type="scientific">Halonotius aquaticus</name>
    <dbReference type="NCBI Taxonomy" id="2216978"/>
    <lineage>
        <taxon>Archaea</taxon>
        <taxon>Methanobacteriati</taxon>
        <taxon>Methanobacteriota</taxon>
        <taxon>Stenosarchaea group</taxon>
        <taxon>Halobacteria</taxon>
        <taxon>Halobacteriales</taxon>
        <taxon>Haloferacaceae</taxon>
        <taxon>Halonotius</taxon>
    </lineage>
</organism>
<dbReference type="Gene3D" id="3.40.640.10">
    <property type="entry name" value="Type I PLP-dependent aspartate aminotransferase-like (Major domain)"/>
    <property type="match status" value="1"/>
</dbReference>
<sequence length="429" mass="45997">MSDDTDGFETRSLHAGTDPDPATGSRAPPIYQTTSYVFDDAEDAAKQFALEKPGHIYSRLMNPTVGSLQERLASLEGGVGAVATASGMAALDVATFLLAEAGDNIVSSSSLYGGTYTYFTHSVERRGITTRFVDTLDYDAYAEAIDDDTAYVHLETIGNPALVTPDIERIADIAHEHDTPLFVDNTFASPALCRPLEHGADLVWESTTKWIHGAGSTVGGALIDGGSFDWLAHADDYPEIGAPNPAYHGVNFAETFGDAGFTYAAIARGLRDLGNQQSPFDAWVTMQKLETLPMRMERHCENAMAVAEFLDDHSDVSWVTYPGLESHETHEMASKYLDGGYGGMITFGLEGGYDAARGTVESTELASLLANVGDAKTLIIHPASTTHQQLSDEEKLSAGVTDDLVRLSVGIEDPQDIIDDLDQAITGSS</sequence>
<keyword evidence="3" id="KW-0808">Transferase</keyword>
<dbReference type="PANTHER" id="PTHR43797:SF2">
    <property type="entry name" value="HOMOCYSTEINE_CYSTEINE SYNTHASE"/>
    <property type="match status" value="1"/>
</dbReference>
<comment type="similarity">
    <text evidence="2">Belongs to the trans-sulfuration enzymes family.</text>
</comment>
<dbReference type="Pfam" id="PF01053">
    <property type="entry name" value="Cys_Met_Meta_PP"/>
    <property type="match status" value="1"/>
</dbReference>